<dbReference type="GO" id="GO:0015105">
    <property type="term" value="F:arsenite transmembrane transporter activity"/>
    <property type="evidence" value="ECO:0007669"/>
    <property type="project" value="InterPro"/>
</dbReference>
<dbReference type="PANTHER" id="PTHR43302">
    <property type="entry name" value="TRANSPORTER ARSB-RELATED"/>
    <property type="match status" value="1"/>
</dbReference>
<dbReference type="RefSeq" id="WP_338599697.1">
    <property type="nucleotide sequence ID" value="NZ_CP146016.1"/>
</dbReference>
<dbReference type="Proteomes" id="UP001432202">
    <property type="component" value="Chromosome"/>
</dbReference>
<evidence type="ECO:0000256" key="3">
    <source>
        <dbReference type="ARBA" id="ARBA00022448"/>
    </source>
</evidence>
<feature type="domain" description="Citrate transporter-like" evidence="9">
    <location>
        <begin position="15"/>
        <end position="349"/>
    </location>
</feature>
<feature type="transmembrane region" description="Helical" evidence="8">
    <location>
        <begin position="173"/>
        <end position="193"/>
    </location>
</feature>
<feature type="transmembrane region" description="Helical" evidence="8">
    <location>
        <begin position="56"/>
        <end position="81"/>
    </location>
</feature>
<comment type="similarity">
    <text evidence="2">Belongs to the CitM (TC 2.A.11) transporter family.</text>
</comment>
<feature type="transmembrane region" description="Helical" evidence="8">
    <location>
        <begin position="134"/>
        <end position="153"/>
    </location>
</feature>
<feature type="transmembrane region" description="Helical" evidence="8">
    <location>
        <begin position="345"/>
        <end position="369"/>
    </location>
</feature>
<organism evidence="10 11">
    <name type="scientific">Sulfolobus tengchongensis</name>
    <dbReference type="NCBI Taxonomy" id="207809"/>
    <lineage>
        <taxon>Archaea</taxon>
        <taxon>Thermoproteota</taxon>
        <taxon>Thermoprotei</taxon>
        <taxon>Sulfolobales</taxon>
        <taxon>Sulfolobaceae</taxon>
        <taxon>Sulfolobus</taxon>
    </lineage>
</organism>
<keyword evidence="6 8" id="KW-1133">Transmembrane helix</keyword>
<feature type="transmembrane region" description="Helical" evidence="8">
    <location>
        <begin position="24"/>
        <end position="44"/>
    </location>
</feature>
<keyword evidence="3" id="KW-0813">Transport</keyword>
<reference evidence="10 11" key="1">
    <citation type="submission" date="2024-02" db="EMBL/GenBank/DDBJ databases">
        <title>STSV induces naive adaptation in Sulfolobus.</title>
        <authorList>
            <person name="Xiang X."/>
            <person name="Song M."/>
        </authorList>
    </citation>
    <scope>NUCLEOTIDE SEQUENCE [LARGE SCALE GENOMIC DNA]</scope>
    <source>
        <strain evidence="10 11">RT2</strain>
    </source>
</reference>
<evidence type="ECO:0000256" key="4">
    <source>
        <dbReference type="ARBA" id="ARBA00022475"/>
    </source>
</evidence>
<feature type="transmembrane region" description="Helical" evidence="8">
    <location>
        <begin position="93"/>
        <end position="113"/>
    </location>
</feature>
<accession>A0AAX4L0X6</accession>
<evidence type="ECO:0000313" key="11">
    <source>
        <dbReference type="Proteomes" id="UP001432202"/>
    </source>
</evidence>
<feature type="transmembrane region" description="Helical" evidence="8">
    <location>
        <begin position="243"/>
        <end position="260"/>
    </location>
</feature>
<evidence type="ECO:0000256" key="6">
    <source>
        <dbReference type="ARBA" id="ARBA00022989"/>
    </source>
</evidence>
<feature type="transmembrane region" description="Helical" evidence="8">
    <location>
        <begin position="310"/>
        <end position="333"/>
    </location>
</feature>
<dbReference type="AlphaFoldDB" id="A0AAX4L0X6"/>
<keyword evidence="5 8" id="KW-0812">Transmembrane</keyword>
<comment type="subcellular location">
    <subcellularLocation>
        <location evidence="1">Cell membrane</location>
        <topology evidence="1">Multi-pass membrane protein</topology>
    </subcellularLocation>
</comment>
<sequence>MIITALIVIIITYGLIISRGVTRIPPWASMFFGGILMIVLGVITPEEAIQAVNMDVILFLITLFVFASALEVSGFLKLLAYKIIERYKEPKKVLFYILLYSGLLSNLVTNDGVSASWTPVILELSRNMGISELPFLYALAIGVTVGSVIMPTGNPQNLLIALESGVKNPFIEFAKYLILPTVISLIVAYFILYRMFKKSLLQKNINNVINENEIDFDRRLGYFSLALLMISVILFFTLSFFRIDILLGSLVTSSILLLITQKRREIVRRMDWSTILFFIGLFIFTEGILKSGIIKYIFMYLPPPDNVASIMIVSILLSQVLSNVPLVAIYIPIMISHGNTSVIDWLALAAGSTIAGNFTILGAASNVIISEASESRGGRGFNFIEFMRYTVPILIPNAIIIYVFLVFLR</sequence>
<evidence type="ECO:0000313" key="10">
    <source>
        <dbReference type="EMBL" id="WWQ59883.1"/>
    </source>
</evidence>
<evidence type="ECO:0000259" key="9">
    <source>
        <dbReference type="Pfam" id="PF03600"/>
    </source>
</evidence>
<evidence type="ECO:0000256" key="7">
    <source>
        <dbReference type="ARBA" id="ARBA00023136"/>
    </source>
</evidence>
<dbReference type="CDD" id="cd01117">
    <property type="entry name" value="YbiR_permease"/>
    <property type="match status" value="1"/>
</dbReference>
<dbReference type="PRINTS" id="PR00758">
    <property type="entry name" value="ARSENICPUMP"/>
</dbReference>
<dbReference type="InterPro" id="IPR000802">
    <property type="entry name" value="Arsenical_pump_ArsB"/>
</dbReference>
<evidence type="ECO:0000256" key="1">
    <source>
        <dbReference type="ARBA" id="ARBA00004651"/>
    </source>
</evidence>
<proteinExistence type="inferred from homology"/>
<name>A0AAX4L0X6_9CREN</name>
<feature type="transmembrane region" description="Helical" evidence="8">
    <location>
        <begin position="389"/>
        <end position="408"/>
    </location>
</feature>
<keyword evidence="11" id="KW-1185">Reference proteome</keyword>
<feature type="transmembrane region" description="Helical" evidence="8">
    <location>
        <begin position="272"/>
        <end position="298"/>
    </location>
</feature>
<evidence type="ECO:0000256" key="8">
    <source>
        <dbReference type="SAM" id="Phobius"/>
    </source>
</evidence>
<feature type="transmembrane region" description="Helical" evidence="8">
    <location>
        <begin position="220"/>
        <end position="237"/>
    </location>
</feature>
<evidence type="ECO:0000256" key="5">
    <source>
        <dbReference type="ARBA" id="ARBA00022692"/>
    </source>
</evidence>
<keyword evidence="4" id="KW-1003">Cell membrane</keyword>
<dbReference type="GO" id="GO:0005886">
    <property type="term" value="C:plasma membrane"/>
    <property type="evidence" value="ECO:0007669"/>
    <property type="project" value="UniProtKB-SubCell"/>
</dbReference>
<dbReference type="Pfam" id="PF03600">
    <property type="entry name" value="CitMHS"/>
    <property type="match status" value="1"/>
</dbReference>
<keyword evidence="7 8" id="KW-0472">Membrane</keyword>
<dbReference type="PANTHER" id="PTHR43302:SF5">
    <property type="entry name" value="TRANSPORTER ARSB-RELATED"/>
    <property type="match status" value="1"/>
</dbReference>
<dbReference type="GeneID" id="89337194"/>
<dbReference type="EMBL" id="CP146016">
    <property type="protein sequence ID" value="WWQ59883.1"/>
    <property type="molecule type" value="Genomic_DNA"/>
</dbReference>
<dbReference type="InterPro" id="IPR004680">
    <property type="entry name" value="Cit_transptr-like_dom"/>
</dbReference>
<evidence type="ECO:0000256" key="2">
    <source>
        <dbReference type="ARBA" id="ARBA00009843"/>
    </source>
</evidence>
<gene>
    <name evidence="10" type="ORF">V6M85_10455</name>
</gene>
<protein>
    <submittedName>
        <fullName evidence="10">Anion transporter</fullName>
    </submittedName>
</protein>